<dbReference type="SUPFAM" id="SSF53756">
    <property type="entry name" value="UDP-Glycosyltransferase/glycogen phosphorylase"/>
    <property type="match status" value="1"/>
</dbReference>
<dbReference type="InterPro" id="IPR028098">
    <property type="entry name" value="Glyco_trans_4-like_N"/>
</dbReference>
<dbReference type="Pfam" id="PF00534">
    <property type="entry name" value="Glycos_transf_1"/>
    <property type="match status" value="1"/>
</dbReference>
<feature type="domain" description="Glycosyltransferase subfamily 4-like N-terminal" evidence="4">
    <location>
        <begin position="27"/>
        <end position="196"/>
    </location>
</feature>
<dbReference type="Pfam" id="PF13579">
    <property type="entry name" value="Glyco_trans_4_4"/>
    <property type="match status" value="1"/>
</dbReference>
<evidence type="ECO:0000259" key="4">
    <source>
        <dbReference type="Pfam" id="PF13579"/>
    </source>
</evidence>
<evidence type="ECO:0000259" key="3">
    <source>
        <dbReference type="Pfam" id="PF00534"/>
    </source>
</evidence>
<keyword evidence="1" id="KW-0328">Glycosyltransferase</keyword>
<sequence length="401" mass="43164">MSEAAKPALLVLASTYPRWKDDPEPAFVHELCRRLTRWFDVTAVVPDAPGADPHGDLDGVHVVRFRYAPRAWQTLVNDGGIVANLRRSRWKILLLATFIMGQWWAARRIMRQSKIRLVHAHWLLPQGLIAAYGGRLPFVVTSHGGDLFGLKGRIATVLKRKVAARASAMTVVSSVMAEEAARVGLKPPSIDVIPMGADLAERFREQPDVVRATDELLFVGRLVSKKGVIHLIDAMPAILARRPGVHLKIVGFGPEEATLRQRVQALGLGDRVVFVGAIAQKELPAYYARASVFVAPFVRDASGDQEGLPVALMEAAGCGCPVVVGDVPGVRDLLGDLADRCSVDGRNPAAIAQGVLGVLAAPAEAAASAALIRRTATSLVDWDTIAARYARCLLGAVDSSR</sequence>
<accession>A0A4R0YY11</accession>
<gene>
    <name evidence="5" type="ORF">EZM97_02620</name>
</gene>
<feature type="domain" description="Glycosyl transferase family 1" evidence="3">
    <location>
        <begin position="210"/>
        <end position="362"/>
    </location>
</feature>
<dbReference type="RefSeq" id="WP_131150948.1">
    <property type="nucleotide sequence ID" value="NZ_SJTG01000001.1"/>
</dbReference>
<comment type="caution">
    <text evidence="5">The sequence shown here is derived from an EMBL/GenBank/DDBJ whole genome shotgun (WGS) entry which is preliminary data.</text>
</comment>
<dbReference type="PANTHER" id="PTHR12526:SF510">
    <property type="entry name" value="D-INOSITOL 3-PHOSPHATE GLYCOSYLTRANSFERASE"/>
    <property type="match status" value="1"/>
</dbReference>
<evidence type="ECO:0000313" key="5">
    <source>
        <dbReference type="EMBL" id="TCI12269.1"/>
    </source>
</evidence>
<dbReference type="InterPro" id="IPR001296">
    <property type="entry name" value="Glyco_trans_1"/>
</dbReference>
<reference evidence="5 6" key="1">
    <citation type="submission" date="2019-02" db="EMBL/GenBank/DDBJ databases">
        <title>Dyella amyloliquefaciens sp. nov., isolated from forest soil.</title>
        <authorList>
            <person name="Gao Z.-H."/>
            <person name="Qiu L.-H."/>
        </authorList>
    </citation>
    <scope>NUCLEOTIDE SEQUENCE [LARGE SCALE GENOMIC DNA]</scope>
    <source>
        <strain evidence="5 6">KACC 12747</strain>
    </source>
</reference>
<keyword evidence="2 5" id="KW-0808">Transferase</keyword>
<dbReference type="Proteomes" id="UP000291822">
    <property type="component" value="Unassembled WGS sequence"/>
</dbReference>
<dbReference type="PANTHER" id="PTHR12526">
    <property type="entry name" value="GLYCOSYLTRANSFERASE"/>
    <property type="match status" value="1"/>
</dbReference>
<evidence type="ECO:0000313" key="6">
    <source>
        <dbReference type="Proteomes" id="UP000291822"/>
    </source>
</evidence>
<evidence type="ECO:0000256" key="2">
    <source>
        <dbReference type="ARBA" id="ARBA00022679"/>
    </source>
</evidence>
<keyword evidence="6" id="KW-1185">Reference proteome</keyword>
<dbReference type="GO" id="GO:1901135">
    <property type="term" value="P:carbohydrate derivative metabolic process"/>
    <property type="evidence" value="ECO:0007669"/>
    <property type="project" value="UniProtKB-ARBA"/>
</dbReference>
<dbReference type="EMBL" id="SJTG01000001">
    <property type="protein sequence ID" value="TCI12269.1"/>
    <property type="molecule type" value="Genomic_DNA"/>
</dbReference>
<proteinExistence type="predicted"/>
<organism evidence="5 6">
    <name type="scientific">Dyella soli</name>
    <dbReference type="NCBI Taxonomy" id="522319"/>
    <lineage>
        <taxon>Bacteria</taxon>
        <taxon>Pseudomonadati</taxon>
        <taxon>Pseudomonadota</taxon>
        <taxon>Gammaproteobacteria</taxon>
        <taxon>Lysobacterales</taxon>
        <taxon>Rhodanobacteraceae</taxon>
        <taxon>Dyella</taxon>
    </lineage>
</organism>
<dbReference type="Gene3D" id="3.40.50.2000">
    <property type="entry name" value="Glycogen Phosphorylase B"/>
    <property type="match status" value="2"/>
</dbReference>
<dbReference type="AlphaFoldDB" id="A0A4R0YY11"/>
<protein>
    <submittedName>
        <fullName evidence="5">Glycosyltransferase family 4 protein</fullName>
    </submittedName>
</protein>
<dbReference type="GO" id="GO:0016757">
    <property type="term" value="F:glycosyltransferase activity"/>
    <property type="evidence" value="ECO:0007669"/>
    <property type="project" value="UniProtKB-KW"/>
</dbReference>
<name>A0A4R0YY11_9GAMM</name>
<evidence type="ECO:0000256" key="1">
    <source>
        <dbReference type="ARBA" id="ARBA00022676"/>
    </source>
</evidence>